<dbReference type="EMBL" id="MZXV01000013">
    <property type="protein sequence ID" value="PZV38993.1"/>
    <property type="molecule type" value="Genomic_DNA"/>
</dbReference>
<dbReference type="Proteomes" id="UP000248616">
    <property type="component" value="Unassembled WGS sequence"/>
</dbReference>
<gene>
    <name evidence="1" type="ORF">B5V02_02840</name>
</gene>
<reference evidence="2" key="1">
    <citation type="submission" date="2017-03" db="EMBL/GenBank/DDBJ databases">
        <authorList>
            <person name="Safronova V.I."/>
            <person name="Sazanova A.L."/>
            <person name="Chirak E.R."/>
        </authorList>
    </citation>
    <scope>NUCLEOTIDE SEQUENCE [LARGE SCALE GENOMIC DNA]</scope>
    <source>
        <strain evidence="2">Ach-343</strain>
    </source>
</reference>
<comment type="caution">
    <text evidence="1">The sequence shown here is derived from an EMBL/GenBank/DDBJ whole genome shotgun (WGS) entry which is preliminary data.</text>
</comment>
<evidence type="ECO:0000313" key="2">
    <source>
        <dbReference type="Proteomes" id="UP000248616"/>
    </source>
</evidence>
<protein>
    <submittedName>
        <fullName evidence="1">Uncharacterized protein</fullName>
    </submittedName>
</protein>
<keyword evidence="2" id="KW-1185">Reference proteome</keyword>
<dbReference type="RefSeq" id="WP_146606007.1">
    <property type="nucleotide sequence ID" value="NZ_JBHLYT010000039.1"/>
</dbReference>
<proteinExistence type="predicted"/>
<dbReference type="AlphaFoldDB" id="A0A2W7CQZ8"/>
<sequence>MSPAERMRRSRELRDKGLIPLSIDVDEVALPAYLVAVGYLASADVDDHGAFVRLCSAFPTRDRCASLAALFRQPRLSQTFCKQSHMGWDG</sequence>
<name>A0A2W7CQZ8_9HYPH</name>
<organism evidence="1 2">
    <name type="scientific">Mesorhizobium kowhaii</name>
    <dbReference type="NCBI Taxonomy" id="1300272"/>
    <lineage>
        <taxon>Bacteria</taxon>
        <taxon>Pseudomonadati</taxon>
        <taxon>Pseudomonadota</taxon>
        <taxon>Alphaproteobacteria</taxon>
        <taxon>Hyphomicrobiales</taxon>
        <taxon>Phyllobacteriaceae</taxon>
        <taxon>Mesorhizobium</taxon>
    </lineage>
</organism>
<accession>A0A2W7CQZ8</accession>
<evidence type="ECO:0000313" key="1">
    <source>
        <dbReference type="EMBL" id="PZV38993.1"/>
    </source>
</evidence>